<proteinExistence type="predicted"/>
<organism evidence="3 4">
    <name type="scientific">Helianthus annuus</name>
    <name type="common">Common sunflower</name>
    <dbReference type="NCBI Taxonomy" id="4232"/>
    <lineage>
        <taxon>Eukaryota</taxon>
        <taxon>Viridiplantae</taxon>
        <taxon>Streptophyta</taxon>
        <taxon>Embryophyta</taxon>
        <taxon>Tracheophyta</taxon>
        <taxon>Spermatophyta</taxon>
        <taxon>Magnoliopsida</taxon>
        <taxon>eudicotyledons</taxon>
        <taxon>Gunneridae</taxon>
        <taxon>Pentapetalae</taxon>
        <taxon>asterids</taxon>
        <taxon>campanulids</taxon>
        <taxon>Asterales</taxon>
        <taxon>Asteraceae</taxon>
        <taxon>Asteroideae</taxon>
        <taxon>Heliantheae alliance</taxon>
        <taxon>Heliantheae</taxon>
        <taxon>Helianthus</taxon>
    </lineage>
</organism>
<reference evidence="3" key="2">
    <citation type="submission" date="2017-02" db="EMBL/GenBank/DDBJ databases">
        <title>Sunflower complete genome.</title>
        <authorList>
            <person name="Langlade N."/>
            <person name="Munos S."/>
        </authorList>
    </citation>
    <scope>NUCLEOTIDE SEQUENCE [LARGE SCALE GENOMIC DNA]</scope>
    <source>
        <tissue evidence="3">Leaves</tissue>
    </source>
</reference>
<dbReference type="EMBL" id="CM007893">
    <property type="protein sequence ID" value="OTG28574.1"/>
    <property type="molecule type" value="Genomic_DNA"/>
</dbReference>
<name>A0A251UZK0_HELAN</name>
<accession>A0A251UZK0</accession>
<evidence type="ECO:0000313" key="2">
    <source>
        <dbReference type="EMBL" id="KAF5810240.1"/>
    </source>
</evidence>
<keyword evidence="4" id="KW-1185">Reference proteome</keyword>
<dbReference type="Proteomes" id="UP000215914">
    <property type="component" value="Chromosome 4"/>
</dbReference>
<evidence type="ECO:0000256" key="1">
    <source>
        <dbReference type="SAM" id="MobiDB-lite"/>
    </source>
</evidence>
<evidence type="ECO:0000313" key="3">
    <source>
        <dbReference type="EMBL" id="OTG28574.1"/>
    </source>
</evidence>
<reference evidence="2 4" key="1">
    <citation type="journal article" date="2017" name="Nature">
        <title>The sunflower genome provides insights into oil metabolism, flowering and Asterid evolution.</title>
        <authorList>
            <person name="Badouin H."/>
            <person name="Gouzy J."/>
            <person name="Grassa C.J."/>
            <person name="Murat F."/>
            <person name="Staton S.E."/>
            <person name="Cottret L."/>
            <person name="Lelandais-Briere C."/>
            <person name="Owens G.L."/>
            <person name="Carrere S."/>
            <person name="Mayjonade B."/>
            <person name="Legrand L."/>
            <person name="Gill N."/>
            <person name="Kane N.C."/>
            <person name="Bowers J.E."/>
            <person name="Hubner S."/>
            <person name="Bellec A."/>
            <person name="Berard A."/>
            <person name="Berges H."/>
            <person name="Blanchet N."/>
            <person name="Boniface M.C."/>
            <person name="Brunel D."/>
            <person name="Catrice O."/>
            <person name="Chaidir N."/>
            <person name="Claudel C."/>
            <person name="Donnadieu C."/>
            <person name="Faraut T."/>
            <person name="Fievet G."/>
            <person name="Helmstetter N."/>
            <person name="King M."/>
            <person name="Knapp S.J."/>
            <person name="Lai Z."/>
            <person name="Le Paslier M.C."/>
            <person name="Lippi Y."/>
            <person name="Lorenzon L."/>
            <person name="Mandel J.R."/>
            <person name="Marage G."/>
            <person name="Marchand G."/>
            <person name="Marquand E."/>
            <person name="Bret-Mestries E."/>
            <person name="Morien E."/>
            <person name="Nambeesan S."/>
            <person name="Nguyen T."/>
            <person name="Pegot-Espagnet P."/>
            <person name="Pouilly N."/>
            <person name="Raftis F."/>
            <person name="Sallet E."/>
            <person name="Schiex T."/>
            <person name="Thomas J."/>
            <person name="Vandecasteele C."/>
            <person name="Vares D."/>
            <person name="Vear F."/>
            <person name="Vautrin S."/>
            <person name="Crespi M."/>
            <person name="Mangin B."/>
            <person name="Burke J.M."/>
            <person name="Salse J."/>
            <person name="Munos S."/>
            <person name="Vincourt P."/>
            <person name="Rieseberg L.H."/>
            <person name="Langlade N.B."/>
        </authorList>
    </citation>
    <scope>NUCLEOTIDE SEQUENCE [LARGE SCALE GENOMIC DNA]</scope>
    <source>
        <strain evidence="4">cv. SF193</strain>
        <tissue evidence="2">Leaves</tissue>
    </source>
</reference>
<reference evidence="2" key="3">
    <citation type="submission" date="2020-06" db="EMBL/GenBank/DDBJ databases">
        <title>Helianthus annuus Genome sequencing and assembly Release 2.</title>
        <authorList>
            <person name="Gouzy J."/>
            <person name="Langlade N."/>
            <person name="Munos S."/>
        </authorList>
    </citation>
    <scope>NUCLEOTIDE SEQUENCE</scope>
    <source>
        <tissue evidence="2">Leaves</tissue>
    </source>
</reference>
<feature type="region of interest" description="Disordered" evidence="1">
    <location>
        <begin position="29"/>
        <end position="63"/>
    </location>
</feature>
<dbReference type="PANTHER" id="PTHR34049:SF2">
    <property type="entry name" value="F-BOX DOMAIN CONTAINING PROTEIN, EXPRESSED"/>
    <property type="match status" value="1"/>
</dbReference>
<protein>
    <submittedName>
        <fullName evidence="3">Uncharacterized protein</fullName>
    </submittedName>
</protein>
<sequence>MLQVVIAHQFYFNYTTPDRSRQEISCTATPQPTEQWPFGEGKSKDFKLPITPKAPRHGPRPPSRIKLTEMRQIAPVLFQESAFHPSYIVPSLISKTLCKSFQPCVIL</sequence>
<gene>
    <name evidence="3" type="ORF">HannXRQ_Chr04g0112761</name>
    <name evidence="2" type="ORF">HanXRQr2_Chr04g0167131</name>
</gene>
<dbReference type="AlphaFoldDB" id="A0A251UZK0"/>
<dbReference type="InterPro" id="IPR045286">
    <property type="entry name" value="FBS1-like"/>
</dbReference>
<dbReference type="InParanoid" id="A0A251UZK0"/>
<evidence type="ECO:0000313" key="4">
    <source>
        <dbReference type="Proteomes" id="UP000215914"/>
    </source>
</evidence>
<dbReference type="EMBL" id="MNCJ02000319">
    <property type="protein sequence ID" value="KAF5810240.1"/>
    <property type="molecule type" value="Genomic_DNA"/>
</dbReference>
<dbReference type="OMA" id="CKSVACH"/>
<dbReference type="PANTHER" id="PTHR34049">
    <property type="entry name" value="F-BOX PROTEIN SKIP27"/>
    <property type="match status" value="1"/>
</dbReference>
<dbReference type="Gramene" id="mRNA:HanXRQr2_Chr04g0167131">
    <property type="protein sequence ID" value="mRNA:HanXRQr2_Chr04g0167131"/>
    <property type="gene ID" value="HanXRQr2_Chr04g0167131"/>
</dbReference>